<keyword evidence="7" id="KW-1185">Reference proteome</keyword>
<dbReference type="OrthoDB" id="9790390at2"/>
<dbReference type="PANTHER" id="PTHR45663">
    <property type="entry name" value="GEO12009P1"/>
    <property type="match status" value="1"/>
</dbReference>
<accession>A0A1L3J9N8</accession>
<feature type="domain" description="Thioredoxin" evidence="5">
    <location>
        <begin position="1"/>
        <end position="116"/>
    </location>
</feature>
<keyword evidence="1" id="KW-0813">Transport</keyword>
<dbReference type="InterPro" id="IPR036249">
    <property type="entry name" value="Thioredoxin-like_sf"/>
</dbReference>
<gene>
    <name evidence="6" type="ORF">LPB140_02225</name>
</gene>
<dbReference type="STRING" id="1913578.LPB140_02225"/>
<dbReference type="SUPFAM" id="SSF52833">
    <property type="entry name" value="Thioredoxin-like"/>
    <property type="match status" value="1"/>
</dbReference>
<evidence type="ECO:0000313" key="6">
    <source>
        <dbReference type="EMBL" id="APG61839.1"/>
    </source>
</evidence>
<keyword evidence="2" id="KW-0249">Electron transport</keyword>
<dbReference type="Pfam" id="PF14561">
    <property type="entry name" value="TPR_20"/>
    <property type="match status" value="1"/>
</dbReference>
<keyword evidence="3" id="KW-1015">Disulfide bond</keyword>
<evidence type="ECO:0000259" key="5">
    <source>
        <dbReference type="PROSITE" id="PS51352"/>
    </source>
</evidence>
<evidence type="ECO:0000313" key="7">
    <source>
        <dbReference type="Proteomes" id="UP000242561"/>
    </source>
</evidence>
<dbReference type="PROSITE" id="PS51352">
    <property type="entry name" value="THIOREDOXIN_2"/>
    <property type="match status" value="1"/>
</dbReference>
<dbReference type="KEGG" id="sphl:LPB140_02225"/>
<dbReference type="AlphaFoldDB" id="A0A1L3J9N8"/>
<evidence type="ECO:0000256" key="4">
    <source>
        <dbReference type="ARBA" id="ARBA00023284"/>
    </source>
</evidence>
<reference evidence="6 7" key="1">
    <citation type="submission" date="2016-11" db="EMBL/GenBank/DDBJ databases">
        <title>Sphingorhabdus sp. LPB0140, isolated from marine environment.</title>
        <authorList>
            <person name="Kim E."/>
            <person name="Yi H."/>
        </authorList>
    </citation>
    <scope>NUCLEOTIDE SEQUENCE [LARGE SCALE GENOMIC DNA]</scope>
    <source>
        <strain evidence="6 7">LPB0140</strain>
    </source>
</reference>
<protein>
    <submittedName>
        <fullName evidence="6">Co-chaperone YbbN</fullName>
    </submittedName>
</protein>
<dbReference type="PANTHER" id="PTHR45663:SF11">
    <property type="entry name" value="GEO12009P1"/>
    <property type="match status" value="1"/>
</dbReference>
<evidence type="ECO:0000256" key="2">
    <source>
        <dbReference type="ARBA" id="ARBA00022982"/>
    </source>
</evidence>
<dbReference type="PROSITE" id="PS00194">
    <property type="entry name" value="THIOREDOXIN_1"/>
    <property type="match status" value="1"/>
</dbReference>
<proteinExistence type="predicted"/>
<name>A0A1L3J9N8_9SPHN</name>
<dbReference type="Pfam" id="PF00085">
    <property type="entry name" value="Thioredoxin"/>
    <property type="match status" value="1"/>
</dbReference>
<evidence type="ECO:0000256" key="3">
    <source>
        <dbReference type="ARBA" id="ARBA00023157"/>
    </source>
</evidence>
<organism evidence="6 7">
    <name type="scientific">Sphingorhabdus lutea</name>
    <dbReference type="NCBI Taxonomy" id="1913578"/>
    <lineage>
        <taxon>Bacteria</taxon>
        <taxon>Pseudomonadati</taxon>
        <taxon>Pseudomonadota</taxon>
        <taxon>Alphaproteobacteria</taxon>
        <taxon>Sphingomonadales</taxon>
        <taxon>Sphingomonadaceae</taxon>
        <taxon>Sphingorhabdus</taxon>
    </lineage>
</organism>
<dbReference type="InterPro" id="IPR017937">
    <property type="entry name" value="Thioredoxin_CS"/>
</dbReference>
<dbReference type="CDD" id="cd02956">
    <property type="entry name" value="ybbN"/>
    <property type="match status" value="1"/>
</dbReference>
<dbReference type="Gene3D" id="3.40.30.10">
    <property type="entry name" value="Glutaredoxin"/>
    <property type="match status" value="1"/>
</dbReference>
<dbReference type="Pfam" id="PF14559">
    <property type="entry name" value="TPR_19"/>
    <property type="match status" value="1"/>
</dbReference>
<dbReference type="RefSeq" id="WP_072558486.1">
    <property type="nucleotide sequence ID" value="NZ_CP018154.1"/>
</dbReference>
<dbReference type="InterPro" id="IPR011990">
    <property type="entry name" value="TPR-like_helical_dom_sf"/>
</dbReference>
<dbReference type="GO" id="GO:0005737">
    <property type="term" value="C:cytoplasm"/>
    <property type="evidence" value="ECO:0007669"/>
    <property type="project" value="TreeGrafter"/>
</dbReference>
<keyword evidence="4" id="KW-0676">Redox-active center</keyword>
<dbReference type="GO" id="GO:0006950">
    <property type="term" value="P:response to stress"/>
    <property type="evidence" value="ECO:0007669"/>
    <property type="project" value="UniProtKB-ARBA"/>
</dbReference>
<dbReference type="InterPro" id="IPR013766">
    <property type="entry name" value="Thioredoxin_domain"/>
</dbReference>
<dbReference type="EMBL" id="CP018154">
    <property type="protein sequence ID" value="APG61839.1"/>
    <property type="molecule type" value="Genomic_DNA"/>
</dbReference>
<dbReference type="GO" id="GO:0015035">
    <property type="term" value="F:protein-disulfide reductase activity"/>
    <property type="evidence" value="ECO:0007669"/>
    <property type="project" value="TreeGrafter"/>
</dbReference>
<dbReference type="Proteomes" id="UP000242561">
    <property type="component" value="Chromosome"/>
</dbReference>
<evidence type="ECO:0000256" key="1">
    <source>
        <dbReference type="ARBA" id="ARBA00022448"/>
    </source>
</evidence>
<sequence>MASQALTTEEQKAVDNFRNNVVAPSMEKLVILDFWAEWCGPCKQLIPVLEKVAADYADKGVVLVKVNVDEDGFIASQFQVRSIPTVYAMYQGQPVADLTQARTEAQLSAMLDQLLEKYSIQGGADAHKLDIGALTEQAEAALSAGDAMTAYQISAEILGEERENPDAIGLLLRAMVAQEEVDKAAEMLSALPDDLAKHPAIAKAGSAIEMAKNKVDPTELNALRGAVLDKPEDQEAKLNLATALMASGLTNGTQRDEAADILLSMIATDREWQDGIARKKLLECFEIIGLEDEWVAHRRRALSAILFG</sequence>
<dbReference type="Gene3D" id="1.25.40.10">
    <property type="entry name" value="Tetratricopeptide repeat domain"/>
    <property type="match status" value="1"/>
</dbReference>